<evidence type="ECO:0000256" key="1">
    <source>
        <dbReference type="SAM" id="SignalP"/>
    </source>
</evidence>
<accession>A0A1W1ZRR4</accession>
<keyword evidence="3" id="KW-1185">Reference proteome</keyword>
<dbReference type="Pfam" id="PF13801">
    <property type="entry name" value="Metal_resist"/>
    <property type="match status" value="1"/>
</dbReference>
<dbReference type="Proteomes" id="UP000192418">
    <property type="component" value="Unassembled WGS sequence"/>
</dbReference>
<feature type="signal peptide" evidence="1">
    <location>
        <begin position="1"/>
        <end position="24"/>
    </location>
</feature>
<evidence type="ECO:0000313" key="2">
    <source>
        <dbReference type="EMBL" id="SMC51109.1"/>
    </source>
</evidence>
<reference evidence="2 3" key="1">
    <citation type="submission" date="2017-04" db="EMBL/GenBank/DDBJ databases">
        <authorList>
            <person name="Afonso C.L."/>
            <person name="Miller P.J."/>
            <person name="Scott M.A."/>
            <person name="Spackman E."/>
            <person name="Goraichik I."/>
            <person name="Dimitrov K.M."/>
            <person name="Suarez D.L."/>
            <person name="Swayne D.E."/>
        </authorList>
    </citation>
    <scope>NUCLEOTIDE SEQUENCE [LARGE SCALE GENOMIC DNA]</scope>
    <source>
        <strain evidence="2 3">DSM 3385</strain>
    </source>
</reference>
<dbReference type="AlphaFoldDB" id="A0A1W1ZRR4"/>
<name>A0A1W1ZRR4_9BACT</name>
<gene>
    <name evidence="2" type="ORF">SAMN02746065_103131</name>
</gene>
<dbReference type="OrthoDB" id="5422752at2"/>
<dbReference type="RefSeq" id="WP_084067097.1">
    <property type="nucleotide sequence ID" value="NZ_FWXY01000003.1"/>
</dbReference>
<keyword evidence="1" id="KW-0732">Signal</keyword>
<dbReference type="STRING" id="1121400.SAMN02746065_103131"/>
<protein>
    <submittedName>
        <fullName evidence="2">Zinc resistance-associated protein</fullName>
    </submittedName>
</protein>
<dbReference type="InterPro" id="IPR025961">
    <property type="entry name" value="Metal_resist"/>
</dbReference>
<evidence type="ECO:0000313" key="3">
    <source>
        <dbReference type="Proteomes" id="UP000192418"/>
    </source>
</evidence>
<dbReference type="Gene3D" id="1.20.120.1490">
    <property type="match status" value="1"/>
</dbReference>
<proteinExistence type="predicted"/>
<organism evidence="2 3">
    <name type="scientific">Desulfocicer vacuolatum DSM 3385</name>
    <dbReference type="NCBI Taxonomy" id="1121400"/>
    <lineage>
        <taxon>Bacteria</taxon>
        <taxon>Pseudomonadati</taxon>
        <taxon>Thermodesulfobacteriota</taxon>
        <taxon>Desulfobacteria</taxon>
        <taxon>Desulfobacterales</taxon>
        <taxon>Desulfobacteraceae</taxon>
        <taxon>Desulfocicer</taxon>
    </lineage>
</organism>
<dbReference type="EMBL" id="FWXY01000003">
    <property type="protein sequence ID" value="SMC51109.1"/>
    <property type="molecule type" value="Genomic_DNA"/>
</dbReference>
<sequence length="176" mass="19939">MKKQTFVITAIIFTLMTITPPVFAGNYGDRKHKGNDNCPRYMKGIGQNWAALTQEQQEQLKALHQKFVDETATQRASMISKHEEIRILMETSTPNRDKLITLTSELADAQKTVMEKGIDLALKAKEIAPDLRIHKFFRGMGMFPGKQGFHGPKKMRQRCPQKKTCFGLFAPTPASE</sequence>
<feature type="chain" id="PRO_5012213040" evidence="1">
    <location>
        <begin position="25"/>
        <end position="176"/>
    </location>
</feature>